<organism evidence="3 4">
    <name type="scientific">Marasmius crinis-equi</name>
    <dbReference type="NCBI Taxonomy" id="585013"/>
    <lineage>
        <taxon>Eukaryota</taxon>
        <taxon>Fungi</taxon>
        <taxon>Dikarya</taxon>
        <taxon>Basidiomycota</taxon>
        <taxon>Agaricomycotina</taxon>
        <taxon>Agaricomycetes</taxon>
        <taxon>Agaricomycetidae</taxon>
        <taxon>Agaricales</taxon>
        <taxon>Marasmiineae</taxon>
        <taxon>Marasmiaceae</taxon>
        <taxon>Marasmius</taxon>
    </lineage>
</organism>
<dbReference type="PANTHER" id="PTHR19288">
    <property type="entry name" value="4-NITROPHENYLPHOSPHATASE-RELATED"/>
    <property type="match status" value="1"/>
</dbReference>
<keyword evidence="4" id="KW-1185">Reference proteome</keyword>
<evidence type="ECO:0000256" key="1">
    <source>
        <dbReference type="ARBA" id="ARBA00022801"/>
    </source>
</evidence>
<dbReference type="InterPro" id="IPR036412">
    <property type="entry name" value="HAD-like_sf"/>
</dbReference>
<gene>
    <name evidence="3" type="ORF">V5O48_006174</name>
</gene>
<dbReference type="SUPFAM" id="SSF56784">
    <property type="entry name" value="HAD-like"/>
    <property type="match status" value="1"/>
</dbReference>
<dbReference type="InterPro" id="IPR023214">
    <property type="entry name" value="HAD_sf"/>
</dbReference>
<keyword evidence="1 2" id="KW-0378">Hydrolase</keyword>
<dbReference type="NCBIfam" id="TIGR01452">
    <property type="entry name" value="PGP_euk"/>
    <property type="match status" value="1"/>
</dbReference>
<reference evidence="3 4" key="1">
    <citation type="submission" date="2024-02" db="EMBL/GenBank/DDBJ databases">
        <title>A draft genome for the cacao thread blight pathogen Marasmius crinis-equi.</title>
        <authorList>
            <person name="Cohen S.P."/>
            <person name="Baruah I.K."/>
            <person name="Amoako-Attah I."/>
            <person name="Bukari Y."/>
            <person name="Meinhardt L.W."/>
            <person name="Bailey B.A."/>
        </authorList>
    </citation>
    <scope>NUCLEOTIDE SEQUENCE [LARGE SCALE GENOMIC DNA]</scope>
    <source>
        <strain evidence="3 4">GH-76</strain>
    </source>
</reference>
<protein>
    <recommendedName>
        <fullName evidence="2">4-nitrophenylphosphatase</fullName>
        <shortName evidence="2">PNPPase</shortName>
        <ecNumber evidence="2">3.1.3.41</ecNumber>
    </recommendedName>
</protein>
<dbReference type="InterPro" id="IPR006357">
    <property type="entry name" value="HAD-SF_hydro_IIA"/>
</dbReference>
<comment type="catalytic activity">
    <reaction evidence="2">
        <text>4-nitrophenyl phosphate + H2O = 4-nitrophenol + phosphate + H(+)</text>
        <dbReference type="Rhea" id="RHEA:21664"/>
        <dbReference type="ChEBI" id="CHEBI:15377"/>
        <dbReference type="ChEBI" id="CHEBI:15378"/>
        <dbReference type="ChEBI" id="CHEBI:43474"/>
        <dbReference type="ChEBI" id="CHEBI:57917"/>
        <dbReference type="ChEBI" id="CHEBI:61146"/>
        <dbReference type="EC" id="3.1.3.41"/>
    </reaction>
</comment>
<dbReference type="PIRSF" id="PIRSF000915">
    <property type="entry name" value="PGP-type_phosphatase"/>
    <property type="match status" value="1"/>
</dbReference>
<comment type="caution">
    <text evidence="3">The sequence shown here is derived from an EMBL/GenBank/DDBJ whole genome shotgun (WGS) entry which is preliminary data.</text>
</comment>
<evidence type="ECO:0000313" key="4">
    <source>
        <dbReference type="Proteomes" id="UP001465976"/>
    </source>
</evidence>
<dbReference type="InterPro" id="IPR006349">
    <property type="entry name" value="PGP_euk"/>
</dbReference>
<dbReference type="PANTHER" id="PTHR19288:SF46">
    <property type="entry name" value="HALOACID DEHALOGENASE-LIKE HYDROLASE DOMAIN-CONTAINING PROTEIN 2"/>
    <property type="match status" value="1"/>
</dbReference>
<dbReference type="EC" id="3.1.3.41" evidence="2"/>
<dbReference type="Pfam" id="PF13344">
    <property type="entry name" value="Hydrolase_6"/>
    <property type="match status" value="1"/>
</dbReference>
<accession>A0ABR3FK72</accession>
<dbReference type="Proteomes" id="UP001465976">
    <property type="component" value="Unassembled WGS sequence"/>
</dbReference>
<dbReference type="NCBIfam" id="TIGR01460">
    <property type="entry name" value="HAD-SF-IIA"/>
    <property type="match status" value="1"/>
</dbReference>
<dbReference type="Gene3D" id="3.40.50.1000">
    <property type="entry name" value="HAD superfamily/HAD-like"/>
    <property type="match status" value="2"/>
</dbReference>
<evidence type="ECO:0000313" key="3">
    <source>
        <dbReference type="EMBL" id="KAL0575796.1"/>
    </source>
</evidence>
<sequence>MSAIHLSSPEEYTRLIDQYDTWMFDCDGVLWHGDRLIPGAIEVLSLLREKSTYLQLFSIPIRRLNKIKQEKKVIFVTNNATKSRKSYKGKFDNLGVEASVDEIYGSAYAAAVYISSVMKLPKDKKVYVIGQSGLEEELRDEGVSFIGGTDPADCTIAPFSLETFTLDPDVGAVVCGLDTAINYTKLSKAFQYLTRNPGCQFIATNEDSTYPAAHGLLPGAGAISAPLRYALGKDPIAIGKPAKTMLDCIKAKVHFDPKRTIMVGDRLNTDILFGQAGGVSTLLVLSGITLASEISGPNPSPIVPDYVTSSIADLAVVGK</sequence>
<proteinExistence type="predicted"/>
<dbReference type="Pfam" id="PF13242">
    <property type="entry name" value="Hydrolase_like"/>
    <property type="match status" value="1"/>
</dbReference>
<evidence type="ECO:0000256" key="2">
    <source>
        <dbReference type="PIRNR" id="PIRNR000915"/>
    </source>
</evidence>
<name>A0ABR3FK72_9AGAR</name>
<dbReference type="EMBL" id="JBAHYK010000273">
    <property type="protein sequence ID" value="KAL0575796.1"/>
    <property type="molecule type" value="Genomic_DNA"/>
</dbReference>